<evidence type="ECO:0000256" key="13">
    <source>
        <dbReference type="ARBA" id="ARBA00023239"/>
    </source>
</evidence>
<evidence type="ECO:0000256" key="12">
    <source>
        <dbReference type="ARBA" id="ARBA00023180"/>
    </source>
</evidence>
<dbReference type="EMBL" id="AYCK01011863">
    <property type="status" value="NOT_ANNOTATED_CDS"/>
    <property type="molecule type" value="Genomic_DNA"/>
</dbReference>
<reference evidence="20" key="1">
    <citation type="submission" date="2013-10" db="EMBL/GenBank/DDBJ databases">
        <authorList>
            <person name="Schartl M."/>
            <person name="Warren W."/>
        </authorList>
    </citation>
    <scope>NUCLEOTIDE SEQUENCE [LARGE SCALE GENOMIC DNA]</scope>
    <source>
        <strain evidence="20">female</strain>
    </source>
</reference>
<evidence type="ECO:0000256" key="15">
    <source>
        <dbReference type="ARBA" id="ARBA00045603"/>
    </source>
</evidence>
<dbReference type="GO" id="GO:0098552">
    <property type="term" value="C:side of membrane"/>
    <property type="evidence" value="ECO:0007669"/>
    <property type="project" value="UniProtKB-KW"/>
</dbReference>
<comment type="catalytic activity">
    <reaction evidence="16">
        <text>hydrogencarbonate + H(+) = CO2 + H2O</text>
        <dbReference type="Rhea" id="RHEA:10748"/>
        <dbReference type="ChEBI" id="CHEBI:15377"/>
        <dbReference type="ChEBI" id="CHEBI:15378"/>
        <dbReference type="ChEBI" id="CHEBI:16526"/>
        <dbReference type="ChEBI" id="CHEBI:17544"/>
        <dbReference type="EC" id="4.2.1.1"/>
    </reaction>
    <physiologicalReaction direction="left-to-right" evidence="16">
        <dbReference type="Rhea" id="RHEA:10749"/>
    </physiologicalReaction>
    <physiologicalReaction direction="right-to-left" evidence="16">
        <dbReference type="Rhea" id="RHEA:10750"/>
    </physiologicalReaction>
</comment>
<evidence type="ECO:0000256" key="17">
    <source>
        <dbReference type="RuleBase" id="RU367011"/>
    </source>
</evidence>
<comment type="similarity">
    <text evidence="3 17">Belongs to the alpha-carbonic anhydrase family.</text>
</comment>
<evidence type="ECO:0000256" key="14">
    <source>
        <dbReference type="ARBA" id="ARBA00023288"/>
    </source>
</evidence>
<dbReference type="GeneID" id="103148524"/>
<comment type="subunit">
    <text evidence="4">Interacts with SLC4A4.</text>
</comment>
<protein>
    <recommendedName>
        <fullName evidence="17">Carbonic anhydrase</fullName>
        <ecNumber evidence="17">4.2.1.1</ecNumber>
    </recommendedName>
</protein>
<dbReference type="CTD" id="553246"/>
<evidence type="ECO:0000256" key="1">
    <source>
        <dbReference type="ARBA" id="ARBA00001947"/>
    </source>
</evidence>
<dbReference type="EC" id="4.2.1.1" evidence="17"/>
<dbReference type="Gene3D" id="3.10.200.10">
    <property type="entry name" value="Alpha carbonic anhydrase"/>
    <property type="match status" value="1"/>
</dbReference>
<name>A0A087XRK1_POEFO</name>
<dbReference type="InterPro" id="IPR041874">
    <property type="entry name" value="CA4/CA15"/>
</dbReference>
<comment type="cofactor">
    <cofactor evidence="1 17">
        <name>Zn(2+)</name>
        <dbReference type="ChEBI" id="CHEBI:29105"/>
    </cofactor>
</comment>
<keyword evidence="20" id="KW-1185">Reference proteome</keyword>
<dbReference type="OMA" id="GYQETFH"/>
<sequence length="335" mass="37378">MLHLQHSQKTQTDVKWVFTMQLTWVLICFVLSVKTISAAEWCYQSQVSCNSTCLGPDAWQEISQQCGGSRQSPVNIVTKKTVKDKHLTPLQFVNYHKASTVTFINNGHTVQLDLPPGIVISGGHLAANYKAIQLHLHWGKNGSSGSEHTIDGEKFPMEMHIVHIKEGYNSLSQAVTDPTGIAVLGFFFQESLSENKKYTPLVDALKQIIKPTSNATLPDVSLEMLIPPLSSLNKYFRYNGSLTTPNCNEAVVWTLFESTIPLSRSQVSAFCQLHFPDGREMIQIYRPVQPLNSRLVLYSKGNASLVSWVLLVMSVLLSTVWTKALFHADAVEKCE</sequence>
<dbReference type="GeneTree" id="ENSGT00940000155690"/>
<feature type="domain" description="Alpha-carbonic anhydrase" evidence="18">
    <location>
        <begin position="39"/>
        <end position="300"/>
    </location>
</feature>
<dbReference type="AlphaFoldDB" id="A0A087XRK1"/>
<accession>A0A087XRK1</accession>
<evidence type="ECO:0000256" key="7">
    <source>
        <dbReference type="ARBA" id="ARBA00022723"/>
    </source>
</evidence>
<evidence type="ECO:0000256" key="2">
    <source>
        <dbReference type="ARBA" id="ARBA00004609"/>
    </source>
</evidence>
<dbReference type="Pfam" id="PF00194">
    <property type="entry name" value="Carb_anhydrase"/>
    <property type="match status" value="1"/>
</dbReference>
<dbReference type="InterPro" id="IPR018338">
    <property type="entry name" value="Carbonic_anhydrase_a-class_CS"/>
</dbReference>
<keyword evidence="5" id="KW-1003">Cell membrane</keyword>
<comment type="subcellular location">
    <subcellularLocation>
        <location evidence="2">Cell membrane</location>
        <topology evidence="2">Lipid-anchor</topology>
        <topology evidence="2">GPI-anchor</topology>
    </subcellularLocation>
</comment>
<dbReference type="SUPFAM" id="SSF51069">
    <property type="entry name" value="Carbonic anhydrase"/>
    <property type="match status" value="1"/>
</dbReference>
<dbReference type="RefSeq" id="XP_007567395.1">
    <property type="nucleotide sequence ID" value="XM_007567333.2"/>
</dbReference>
<keyword evidence="9 17" id="KW-0862">Zinc</keyword>
<keyword evidence="10" id="KW-0472">Membrane</keyword>
<dbReference type="InterPro" id="IPR001148">
    <property type="entry name" value="CA_dom"/>
</dbReference>
<dbReference type="PROSITE" id="PS00162">
    <property type="entry name" value="ALPHA_CA_1"/>
    <property type="match status" value="1"/>
</dbReference>
<keyword evidence="13 17" id="KW-0456">Lyase</keyword>
<evidence type="ECO:0000259" key="18">
    <source>
        <dbReference type="PROSITE" id="PS51144"/>
    </source>
</evidence>
<organism evidence="19 20">
    <name type="scientific">Poecilia formosa</name>
    <name type="common">Amazon molly</name>
    <name type="synonym">Limia formosa</name>
    <dbReference type="NCBI Taxonomy" id="48698"/>
    <lineage>
        <taxon>Eukaryota</taxon>
        <taxon>Metazoa</taxon>
        <taxon>Chordata</taxon>
        <taxon>Craniata</taxon>
        <taxon>Vertebrata</taxon>
        <taxon>Euteleostomi</taxon>
        <taxon>Actinopterygii</taxon>
        <taxon>Neopterygii</taxon>
        <taxon>Teleostei</taxon>
        <taxon>Neoteleostei</taxon>
        <taxon>Acanthomorphata</taxon>
        <taxon>Ovalentaria</taxon>
        <taxon>Atherinomorphae</taxon>
        <taxon>Cyprinodontiformes</taxon>
        <taxon>Poeciliidae</taxon>
        <taxon>Poeciliinae</taxon>
        <taxon>Poecilia</taxon>
    </lineage>
</organism>
<dbReference type="InterPro" id="IPR036398">
    <property type="entry name" value="CA_dom_sf"/>
</dbReference>
<keyword evidence="8" id="KW-0732">Signal</keyword>
<dbReference type="KEGG" id="pfor:103148524"/>
<comment type="function">
    <text evidence="17">Reversible hydration of carbon dioxide.</text>
</comment>
<dbReference type="STRING" id="48698.ENSPFOP00000008404"/>
<dbReference type="Proteomes" id="UP000028760">
    <property type="component" value="Unassembled WGS sequence"/>
</dbReference>
<evidence type="ECO:0000313" key="19">
    <source>
        <dbReference type="Ensembl" id="ENSPFOP00000008404.1"/>
    </source>
</evidence>
<dbReference type="GO" id="GO:0008270">
    <property type="term" value="F:zinc ion binding"/>
    <property type="evidence" value="ECO:0007669"/>
    <property type="project" value="UniProtKB-UniRule"/>
</dbReference>
<reference evidence="19" key="2">
    <citation type="submission" date="2025-08" db="UniProtKB">
        <authorList>
            <consortium name="Ensembl"/>
        </authorList>
    </citation>
    <scope>IDENTIFICATION</scope>
</reference>
<reference evidence="19" key="3">
    <citation type="submission" date="2025-09" db="UniProtKB">
        <authorList>
            <consortium name="Ensembl"/>
        </authorList>
    </citation>
    <scope>IDENTIFICATION</scope>
</reference>
<dbReference type="FunFam" id="3.10.200.10:FF:000003">
    <property type="entry name" value="Carbonic anhydrase 12"/>
    <property type="match status" value="1"/>
</dbReference>
<dbReference type="GO" id="GO:0004089">
    <property type="term" value="F:carbonate dehydratase activity"/>
    <property type="evidence" value="ECO:0007669"/>
    <property type="project" value="UniProtKB-UniRule"/>
</dbReference>
<dbReference type="CDD" id="cd03117">
    <property type="entry name" value="alpha_CA_IV_XV_like"/>
    <property type="match status" value="1"/>
</dbReference>
<dbReference type="InterPro" id="IPR023561">
    <property type="entry name" value="Carbonic_anhydrase_a-class"/>
</dbReference>
<evidence type="ECO:0000256" key="9">
    <source>
        <dbReference type="ARBA" id="ARBA00022833"/>
    </source>
</evidence>
<evidence type="ECO:0000256" key="10">
    <source>
        <dbReference type="ARBA" id="ARBA00023136"/>
    </source>
</evidence>
<proteinExistence type="inferred from homology"/>
<keyword evidence="6" id="KW-0336">GPI-anchor</keyword>
<evidence type="ECO:0000256" key="5">
    <source>
        <dbReference type="ARBA" id="ARBA00022475"/>
    </source>
</evidence>
<dbReference type="SMART" id="SM01057">
    <property type="entry name" value="Carb_anhydrase"/>
    <property type="match status" value="1"/>
</dbReference>
<keyword evidence="11" id="KW-1015">Disulfide bond</keyword>
<keyword evidence="12" id="KW-0325">Glycoprotein</keyword>
<dbReference type="OrthoDB" id="429145at2759"/>
<evidence type="ECO:0000256" key="8">
    <source>
        <dbReference type="ARBA" id="ARBA00022729"/>
    </source>
</evidence>
<evidence type="ECO:0000256" key="16">
    <source>
        <dbReference type="ARBA" id="ARBA00049061"/>
    </source>
</evidence>
<comment type="function">
    <text evidence="15">Catalyzes the reversible hydration of carbon dioxide into bicarbonate and protons and thus is essential to maintaining intracellular and extracellular pH. May stimulate the sodium/bicarbonate transporter activity of SLC4A4 that acts in pH homeostasis. It is essential for acid overload removal from the retina and retina epithelium, and acid release in the choriocapillaris in the choroid.</text>
</comment>
<keyword evidence="7 17" id="KW-0479">Metal-binding</keyword>
<dbReference type="PANTHER" id="PTHR18952">
    <property type="entry name" value="CARBONIC ANHYDRASE"/>
    <property type="match status" value="1"/>
</dbReference>
<dbReference type="PROSITE" id="PS51144">
    <property type="entry name" value="ALPHA_CA_2"/>
    <property type="match status" value="1"/>
</dbReference>
<evidence type="ECO:0000256" key="11">
    <source>
        <dbReference type="ARBA" id="ARBA00023157"/>
    </source>
</evidence>
<dbReference type="eggNOG" id="KOG0382">
    <property type="taxonomic scope" value="Eukaryota"/>
</dbReference>
<evidence type="ECO:0000256" key="3">
    <source>
        <dbReference type="ARBA" id="ARBA00010718"/>
    </source>
</evidence>
<evidence type="ECO:0000256" key="6">
    <source>
        <dbReference type="ARBA" id="ARBA00022622"/>
    </source>
</evidence>
<evidence type="ECO:0000256" key="4">
    <source>
        <dbReference type="ARBA" id="ARBA00011736"/>
    </source>
</evidence>
<evidence type="ECO:0000313" key="20">
    <source>
        <dbReference type="Proteomes" id="UP000028760"/>
    </source>
</evidence>
<dbReference type="Ensembl" id="ENSPFOT00000008416.1">
    <property type="protein sequence ID" value="ENSPFOP00000008404.1"/>
    <property type="gene ID" value="ENSPFOG00000008343.1"/>
</dbReference>
<dbReference type="PANTHER" id="PTHR18952:SF95">
    <property type="entry name" value="CARBONIC ANHYDRASE 4"/>
    <property type="match status" value="1"/>
</dbReference>
<keyword evidence="14" id="KW-0449">Lipoprotein</keyword>
<dbReference type="GO" id="GO:0005886">
    <property type="term" value="C:plasma membrane"/>
    <property type="evidence" value="ECO:0007669"/>
    <property type="project" value="UniProtKB-SubCell"/>
</dbReference>